<organism evidence="2 3">
    <name type="scientific">Genlisea aurea</name>
    <dbReference type="NCBI Taxonomy" id="192259"/>
    <lineage>
        <taxon>Eukaryota</taxon>
        <taxon>Viridiplantae</taxon>
        <taxon>Streptophyta</taxon>
        <taxon>Embryophyta</taxon>
        <taxon>Tracheophyta</taxon>
        <taxon>Spermatophyta</taxon>
        <taxon>Magnoliopsida</taxon>
        <taxon>eudicotyledons</taxon>
        <taxon>Gunneridae</taxon>
        <taxon>Pentapetalae</taxon>
        <taxon>asterids</taxon>
        <taxon>lamiids</taxon>
        <taxon>Lamiales</taxon>
        <taxon>Lentibulariaceae</taxon>
        <taxon>Genlisea</taxon>
    </lineage>
</organism>
<sequence>NVPDLSSSSLIFEDIALTVHFPALSHVDSYKKLSMTDKLYHIDLCGISCTDQNCFLSFGLQFRSTELVSDGKVMKLSVRSENFNGTLKLSGEDSLRTWPLFKLSKICVDAEIFNGEGENVSMIVFIRCDTVDLSLSNHLKLFSQFKWYDDESRKSSFKFSFEGINIKMHLRKVSLLLTDCEWMSNGPLLDFIVRNTILDSYITEDGLEGSFCSDTQVNYYSVEKVLWEPLLEPCMIQLSISRKRGESSLLSGDIVTDINLESKTYLNMNVNESIIEVVTRTIEMMKDALIFMEARNPEMSNPSVIRNSEIRRYAPYMLQNLTTLPLVFNVCQKQLGSDDLNVFPSTGVTDIGSSTVIYINESPEELLFRYRPIQSSDRLNDKQLLESKHRHVTFQIEGSSLPSPPISMDLVGRRYFEVEFSKSSHLSEVHSDENHFKTSRKVDGDSGFNGNKGFVVPVVIDVSVQKFTKLIRLYSTVVILNATKVVLEVKLDIPFGLSSKVLGPIHSGQEFPLPLHLAEVGCIRWRPLGDSYLWSEACNISSIISRDIKIGNFRSLVCYPSHPSNEAFRCCASVNDQCLPPLGTLRSTYFPCDVEGNKHVISHGLSSNISNIPSNRFLYQVVFTSPLVVKNYLMKPIFATFEVAGLIRTVSLSQVETFFHQFDSSSDLSITFKINGFKLSTLKYPRAESFCDKAKFSGTKFSI</sequence>
<dbReference type="Proteomes" id="UP000015453">
    <property type="component" value="Unassembled WGS sequence"/>
</dbReference>
<keyword evidence="3" id="KW-1185">Reference proteome</keyword>
<evidence type="ECO:0000259" key="1">
    <source>
        <dbReference type="Pfam" id="PF25036"/>
    </source>
</evidence>
<dbReference type="GO" id="GO:0045053">
    <property type="term" value="P:protein retention in Golgi apparatus"/>
    <property type="evidence" value="ECO:0007669"/>
    <property type="project" value="TreeGrafter"/>
</dbReference>
<feature type="non-terminal residue" evidence="2">
    <location>
        <position position="1"/>
    </location>
</feature>
<dbReference type="Pfam" id="PF25036">
    <property type="entry name" value="VPS13_VAB"/>
    <property type="match status" value="1"/>
</dbReference>
<dbReference type="OrthoDB" id="428159at2759"/>
<reference evidence="2 3" key="1">
    <citation type="journal article" date="2013" name="BMC Genomics">
        <title>The miniature genome of a carnivorous plant Genlisea aurea contains a low number of genes and short non-coding sequences.</title>
        <authorList>
            <person name="Leushkin E.V."/>
            <person name="Sutormin R.A."/>
            <person name="Nabieva E.R."/>
            <person name="Penin A.A."/>
            <person name="Kondrashov A.S."/>
            <person name="Logacheva M.D."/>
        </authorList>
    </citation>
    <scope>NUCLEOTIDE SEQUENCE [LARGE SCALE GENOMIC DNA]</scope>
</reference>
<name>S8CQ97_9LAMI</name>
<dbReference type="InterPro" id="IPR026847">
    <property type="entry name" value="VPS13"/>
</dbReference>
<feature type="domain" description="Vacuolar protein sorting-associated protein 13 VPS13 adaptor binding" evidence="1">
    <location>
        <begin position="466"/>
        <end position="572"/>
    </location>
</feature>
<accession>S8CQ97</accession>
<dbReference type="PANTHER" id="PTHR16166:SF130">
    <property type="entry name" value="PROTEIN SORTING-ASSOCIATED PROTEIN, PUTATIVE (DUF1162)-RELATED"/>
    <property type="match status" value="1"/>
</dbReference>
<dbReference type="GO" id="GO:0006623">
    <property type="term" value="P:protein targeting to vacuole"/>
    <property type="evidence" value="ECO:0007669"/>
    <property type="project" value="TreeGrafter"/>
</dbReference>
<feature type="non-terminal residue" evidence="2">
    <location>
        <position position="703"/>
    </location>
</feature>
<evidence type="ECO:0000313" key="3">
    <source>
        <dbReference type="Proteomes" id="UP000015453"/>
    </source>
</evidence>
<proteinExistence type="predicted"/>
<evidence type="ECO:0000313" key="2">
    <source>
        <dbReference type="EMBL" id="EPS68890.1"/>
    </source>
</evidence>
<protein>
    <recommendedName>
        <fullName evidence="1">Vacuolar protein sorting-associated protein 13 VPS13 adaptor binding domain-containing protein</fullName>
    </recommendedName>
</protein>
<dbReference type="PANTHER" id="PTHR16166">
    <property type="entry name" value="VACUOLAR PROTEIN SORTING-ASSOCIATED PROTEIN VPS13"/>
    <property type="match status" value="1"/>
</dbReference>
<dbReference type="AlphaFoldDB" id="S8CQ97"/>
<gene>
    <name evidence="2" type="ORF">M569_05874</name>
</gene>
<dbReference type="EMBL" id="AUSU01002386">
    <property type="protein sequence ID" value="EPS68890.1"/>
    <property type="molecule type" value="Genomic_DNA"/>
</dbReference>
<dbReference type="InterPro" id="IPR009543">
    <property type="entry name" value="VPS13_VAB"/>
</dbReference>
<comment type="caution">
    <text evidence="2">The sequence shown here is derived from an EMBL/GenBank/DDBJ whole genome shotgun (WGS) entry which is preliminary data.</text>
</comment>